<dbReference type="OrthoDB" id="4868247at2"/>
<evidence type="ECO:0000313" key="2">
    <source>
        <dbReference type="Proteomes" id="UP000292459"/>
    </source>
</evidence>
<dbReference type="Pfam" id="PF14345">
    <property type="entry name" value="GDYXXLXY"/>
    <property type="match status" value="1"/>
</dbReference>
<dbReference type="Proteomes" id="UP000292459">
    <property type="component" value="Unassembled WGS sequence"/>
</dbReference>
<comment type="caution">
    <text evidence="1">The sequence shown here is derived from an EMBL/GenBank/DDBJ whole genome shotgun (WGS) entry which is preliminary data.</text>
</comment>
<organism evidence="1 2">
    <name type="scientific">Leptolyngbya iicbica LK</name>
    <dbReference type="NCBI Taxonomy" id="2294035"/>
    <lineage>
        <taxon>Bacteria</taxon>
        <taxon>Bacillati</taxon>
        <taxon>Cyanobacteriota</taxon>
        <taxon>Cyanophyceae</taxon>
        <taxon>Leptolyngbyales</taxon>
        <taxon>Leptolyngbyaceae</taxon>
        <taxon>Leptolyngbya group</taxon>
        <taxon>Leptolyngbya</taxon>
        <taxon>Leptolyngbya iicbica</taxon>
    </lineage>
</organism>
<protein>
    <submittedName>
        <fullName evidence="1">Membrane-anchored protein</fullName>
    </submittedName>
</protein>
<dbReference type="AlphaFoldDB" id="A0A4Q7E3X8"/>
<proteinExistence type="predicted"/>
<evidence type="ECO:0000313" key="1">
    <source>
        <dbReference type="EMBL" id="RZM77406.1"/>
    </source>
</evidence>
<dbReference type="InterPro" id="IPR025833">
    <property type="entry name" value="GDYXXLXY"/>
</dbReference>
<reference evidence="1 2" key="1">
    <citation type="submission" date="2018-11" db="EMBL/GenBank/DDBJ databases">
        <title>Whole genome sequencing of an environmental sample.</title>
        <authorList>
            <person name="Sarangi A.N."/>
            <person name="Singh D."/>
            <person name="Tripathy S."/>
        </authorList>
    </citation>
    <scope>NUCLEOTIDE SEQUENCE [LARGE SCALE GENOMIC DNA]</scope>
    <source>
        <strain evidence="1 2">Lakshadweep</strain>
    </source>
</reference>
<dbReference type="RefSeq" id="WP_044151176.1">
    <property type="nucleotide sequence ID" value="NZ_QVFV01000004.1"/>
</dbReference>
<keyword evidence="2" id="KW-1185">Reference proteome</keyword>
<gene>
    <name evidence="1" type="ORF">DYY88_17390</name>
</gene>
<name>A0A4Q7E3X8_9CYAN</name>
<dbReference type="EMBL" id="QVFV01000004">
    <property type="protein sequence ID" value="RZM77406.1"/>
    <property type="molecule type" value="Genomic_DNA"/>
</dbReference>
<accession>A0A4Q7E3X8</accession>
<sequence>MMPPPSKSRWPQLGLWAIALPLLLQTLLIVAVPLQAAMATLMGTTVILRTVPVDPYDPFRGYYTTLRYDISQRGVLSTLDGWEAIQANLDPPDTPQLLRPGQSFYVVLADQTQVEAPSATIVGEPWTPIRVTRDRPRDLPPHQIALKGTYRGDRIVYGLERYYLPEAERLDLENRIREAQTGTEQPRFFVEVRIGPLGNAVPIALWLQGDRIEF</sequence>